<evidence type="ECO:0000256" key="1">
    <source>
        <dbReference type="SAM" id="Phobius"/>
    </source>
</evidence>
<dbReference type="EMBL" id="MH287084">
    <property type="protein sequence ID" value="AZZ87594.1"/>
    <property type="molecule type" value="Genomic_DNA"/>
</dbReference>
<accession>A0A3S5I300</accession>
<geneLocation type="plasmid" evidence="2">
    <name>pSDE-SvHI2</name>
</geneLocation>
<sequence>MDGCALKGGWVRTERWMGTHFSVFIQIFVSLYLHFFSSL</sequence>
<evidence type="ECO:0000313" key="2">
    <source>
        <dbReference type="EMBL" id="AZZ87594.1"/>
    </source>
</evidence>
<organism evidence="2">
    <name type="scientific">Escherichia coli O157</name>
    <dbReference type="NCBI Taxonomy" id="1045010"/>
    <lineage>
        <taxon>Bacteria</taxon>
        <taxon>Pseudomonadati</taxon>
        <taxon>Pseudomonadota</taxon>
        <taxon>Gammaproteobacteria</taxon>
        <taxon>Enterobacterales</taxon>
        <taxon>Enterobacteriaceae</taxon>
        <taxon>Escherichia</taxon>
    </lineage>
</organism>
<feature type="transmembrane region" description="Helical" evidence="1">
    <location>
        <begin position="16"/>
        <end position="36"/>
    </location>
</feature>
<name>A0A3S5I300_ECOLX</name>
<proteinExistence type="predicted"/>
<reference evidence="2" key="1">
    <citation type="submission" date="2018-05" db="EMBL/GenBank/DDBJ databases">
        <title>Evolution of antimicrobial resistance in IncHI2:ST3 plasmids from faecal Escherichia coli of porcine origin in Australia.</title>
        <authorList>
            <person name="Wyrsch E.R."/>
            <person name="Reid C.J."/>
            <person name="DeMaere M.Z."/>
            <person name="Liu M.Y."/>
            <person name="Chapman T.A."/>
            <person name="Roy Chowdhury P."/>
            <person name="Djordjevic S.P."/>
        </authorList>
    </citation>
    <scope>NUCLEOTIDE SEQUENCE</scope>
    <source>
        <strain evidence="2">SvETEC</strain>
        <plasmid evidence="2">pSDE-SvHI2</plasmid>
    </source>
</reference>
<keyword evidence="1" id="KW-0812">Transmembrane</keyword>
<keyword evidence="2" id="KW-0614">Plasmid</keyword>
<keyword evidence="1" id="KW-0472">Membrane</keyword>
<keyword evidence="1" id="KW-1133">Transmembrane helix</keyword>
<protein>
    <submittedName>
        <fullName evidence="2">Uncharacterized protein</fullName>
    </submittedName>
</protein>
<dbReference type="AlphaFoldDB" id="A0A3S5I300"/>